<dbReference type="OrthoDB" id="423313at2759"/>
<dbReference type="PROSITE" id="PS51354">
    <property type="entry name" value="GLUTAREDOXIN_2"/>
    <property type="match status" value="1"/>
</dbReference>
<feature type="region of interest" description="Disordered" evidence="1">
    <location>
        <begin position="236"/>
        <end position="262"/>
    </location>
</feature>
<reference evidence="3 4" key="1">
    <citation type="journal article" date="2017" name="Nat. Commun.">
        <title>Genome assembly with in vitro proximity ligation data and whole-genome triplication in lettuce.</title>
        <authorList>
            <person name="Reyes-Chin-Wo S."/>
            <person name="Wang Z."/>
            <person name="Yang X."/>
            <person name="Kozik A."/>
            <person name="Arikit S."/>
            <person name="Song C."/>
            <person name="Xia L."/>
            <person name="Froenicke L."/>
            <person name="Lavelle D.O."/>
            <person name="Truco M.J."/>
            <person name="Xia R."/>
            <person name="Zhu S."/>
            <person name="Xu C."/>
            <person name="Xu H."/>
            <person name="Xu X."/>
            <person name="Cox K."/>
            <person name="Korf I."/>
            <person name="Meyers B.C."/>
            <person name="Michelmore R.W."/>
        </authorList>
    </citation>
    <scope>NUCLEOTIDE SEQUENCE [LARGE SCALE GENOMIC DNA]</scope>
    <source>
        <strain evidence="4">cv. Salinas</strain>
        <tissue evidence="3">Seedlings</tissue>
    </source>
</reference>
<name>A0A9R1W8U3_LACSA</name>
<evidence type="ECO:0000256" key="1">
    <source>
        <dbReference type="SAM" id="MobiDB-lite"/>
    </source>
</evidence>
<dbReference type="Pfam" id="PF00462">
    <property type="entry name" value="Glutaredoxin"/>
    <property type="match status" value="1"/>
</dbReference>
<proteinExistence type="predicted"/>
<dbReference type="FunFam" id="3.40.30.10:FF:000273">
    <property type="entry name" value="Glutaredoxin family protein"/>
    <property type="match status" value="1"/>
</dbReference>
<dbReference type="Proteomes" id="UP000235145">
    <property type="component" value="Unassembled WGS sequence"/>
</dbReference>
<dbReference type="InterPro" id="IPR036249">
    <property type="entry name" value="Thioredoxin-like_sf"/>
</dbReference>
<dbReference type="SUPFAM" id="SSF52833">
    <property type="entry name" value="Thioredoxin-like"/>
    <property type="match status" value="1"/>
</dbReference>
<accession>A0A9R1W8U3</accession>
<dbReference type="AlphaFoldDB" id="A0A9R1W8U3"/>
<gene>
    <name evidence="3" type="ORF">LSAT_V11C200082970</name>
</gene>
<dbReference type="Gramene" id="rna-gnl|WGS:NBSK|LSAT_2X88900_mrna">
    <property type="protein sequence ID" value="cds-PLY78425.1"/>
    <property type="gene ID" value="gene-LSAT_2X88900"/>
</dbReference>
<feature type="domain" description="Glutaredoxin" evidence="2">
    <location>
        <begin position="291"/>
        <end position="358"/>
    </location>
</feature>
<evidence type="ECO:0000313" key="3">
    <source>
        <dbReference type="EMBL" id="KAJ0222157.1"/>
    </source>
</evidence>
<evidence type="ECO:0000313" key="4">
    <source>
        <dbReference type="Proteomes" id="UP000235145"/>
    </source>
</evidence>
<protein>
    <recommendedName>
        <fullName evidence="2">Glutaredoxin domain-containing protein</fullName>
    </recommendedName>
</protein>
<dbReference type="Gene3D" id="3.40.30.10">
    <property type="entry name" value="Glutaredoxin"/>
    <property type="match status" value="1"/>
</dbReference>
<dbReference type="PANTHER" id="PTHR45669">
    <property type="entry name" value="GLUTAREDOXIN DOMAIN-CONTAINING CYSTEINE-RICH PROTEIN CG12206-RELATED"/>
    <property type="match status" value="1"/>
</dbReference>
<evidence type="ECO:0000259" key="2">
    <source>
        <dbReference type="Pfam" id="PF00462"/>
    </source>
</evidence>
<sequence>MGCATSKQRPVCRNCKGPCAPITRSYSMHVHHPPQSDGDSYHVVALKSTTLGYLQLDPSYSNEARSAKNPGVVQIHQDPLRQNEIHDKESNEFAVGVIDAKTWSKMIEEKIPKIIPRTPIRTPPGEPESINAWELMEGLDDTSPLRPKSAANHIRSFSFHVNPNSFTSFGESTTEFPEQDRQTEISGKPLCLPIPENNSSDSNSLFDSNDTSVASDFDTEVISSFRKSLELLPPANPFHLKPSIDEKDPPSSDGYGDDDSLDITNSKKSLQNGFFGDGKNISPPRVQEKLVLYFTSLRGVRKTYEDCCHVRHILKATGVRVDERDVSMHSGFKEELKELLGGFIGGGLPKVFIGNKCIGGAAEIRRLHEDGQLEKALESCEMMDGGGYVGGGGVGGCEACGDIRFLPCETCSGSCKIYYDDDSDNDEVDDEEKEENDYGFQRCPDCNENGLIRCPVCCD</sequence>
<keyword evidence="4" id="KW-1185">Reference proteome</keyword>
<dbReference type="PANTHER" id="PTHR45669:SF66">
    <property type="entry name" value="GLUTAREDOXIN, THIOREDOXIN-LIKE SUPERFAMILY"/>
    <property type="match status" value="1"/>
</dbReference>
<dbReference type="CDD" id="cd03031">
    <property type="entry name" value="GRX_GRX_like"/>
    <property type="match status" value="1"/>
</dbReference>
<dbReference type="InterPro" id="IPR002109">
    <property type="entry name" value="Glutaredoxin"/>
</dbReference>
<feature type="compositionally biased region" description="Low complexity" evidence="1">
    <location>
        <begin position="197"/>
        <end position="207"/>
    </location>
</feature>
<comment type="caution">
    <text evidence="3">The sequence shown here is derived from an EMBL/GenBank/DDBJ whole genome shotgun (WGS) entry which is preliminary data.</text>
</comment>
<organism evidence="3 4">
    <name type="scientific">Lactuca sativa</name>
    <name type="common">Garden lettuce</name>
    <dbReference type="NCBI Taxonomy" id="4236"/>
    <lineage>
        <taxon>Eukaryota</taxon>
        <taxon>Viridiplantae</taxon>
        <taxon>Streptophyta</taxon>
        <taxon>Embryophyta</taxon>
        <taxon>Tracheophyta</taxon>
        <taxon>Spermatophyta</taxon>
        <taxon>Magnoliopsida</taxon>
        <taxon>eudicotyledons</taxon>
        <taxon>Gunneridae</taxon>
        <taxon>Pentapetalae</taxon>
        <taxon>asterids</taxon>
        <taxon>campanulids</taxon>
        <taxon>Asterales</taxon>
        <taxon>Asteraceae</taxon>
        <taxon>Cichorioideae</taxon>
        <taxon>Cichorieae</taxon>
        <taxon>Lactucinae</taxon>
        <taxon>Lactuca</taxon>
    </lineage>
</organism>
<dbReference type="EMBL" id="NBSK02000002">
    <property type="protein sequence ID" value="KAJ0222157.1"/>
    <property type="molecule type" value="Genomic_DNA"/>
</dbReference>
<feature type="region of interest" description="Disordered" evidence="1">
    <location>
        <begin position="188"/>
        <end position="207"/>
    </location>
</feature>
<dbReference type="Pfam" id="PF23733">
    <property type="entry name" value="GRXCR1-2_C"/>
    <property type="match status" value="1"/>
</dbReference>